<evidence type="ECO:0000256" key="1">
    <source>
        <dbReference type="ARBA" id="ARBA00004496"/>
    </source>
</evidence>
<dbReference type="Pfam" id="PF00072">
    <property type="entry name" value="Response_reg"/>
    <property type="match status" value="1"/>
</dbReference>
<name>A0ABZ2IQE1_9BACT</name>
<evidence type="ECO:0000259" key="11">
    <source>
        <dbReference type="PROSITE" id="PS50110"/>
    </source>
</evidence>
<keyword evidence="8 9" id="KW-0804">Transcription</keyword>
<evidence type="ECO:0000256" key="5">
    <source>
        <dbReference type="ARBA" id="ARBA00023015"/>
    </source>
</evidence>
<evidence type="ECO:0000256" key="3">
    <source>
        <dbReference type="ARBA" id="ARBA00022553"/>
    </source>
</evidence>
<dbReference type="RefSeq" id="WP_338666588.1">
    <property type="nucleotide sequence ID" value="NZ_CP146609.1"/>
</dbReference>
<keyword evidence="7 9" id="KW-0010">Activator</keyword>
<dbReference type="PANTHER" id="PTHR45526:SF1">
    <property type="entry name" value="TRANSCRIPTIONAL REGULATORY PROTEIN DCUR-RELATED"/>
    <property type="match status" value="1"/>
</dbReference>
<keyword evidence="13" id="KW-1185">Reference proteome</keyword>
<dbReference type="EMBL" id="CP146609">
    <property type="protein sequence ID" value="WWX20843.1"/>
    <property type="molecule type" value="Genomic_DNA"/>
</dbReference>
<evidence type="ECO:0000256" key="7">
    <source>
        <dbReference type="ARBA" id="ARBA00023159"/>
    </source>
</evidence>
<evidence type="ECO:0000256" key="6">
    <source>
        <dbReference type="ARBA" id="ARBA00023125"/>
    </source>
</evidence>
<dbReference type="SMART" id="SM00448">
    <property type="entry name" value="REC"/>
    <property type="match status" value="1"/>
</dbReference>
<feature type="modified residue" description="4-aspartylphosphate" evidence="10">
    <location>
        <position position="54"/>
    </location>
</feature>
<evidence type="ECO:0000256" key="4">
    <source>
        <dbReference type="ARBA" id="ARBA00023012"/>
    </source>
</evidence>
<dbReference type="PIRSF" id="PIRSF006171">
    <property type="entry name" value="RR_citrat_malat"/>
    <property type="match status" value="1"/>
</dbReference>
<evidence type="ECO:0000256" key="10">
    <source>
        <dbReference type="PROSITE-ProRule" id="PRU00169"/>
    </source>
</evidence>
<evidence type="ECO:0000313" key="13">
    <source>
        <dbReference type="Proteomes" id="UP001385389"/>
    </source>
</evidence>
<sequence>MIDVIIVEDDPMVAAINSEYLSRLEGFNLRGHFGTAKPCLDYLDRQEQTLVLLDVFMPGLDGLELLQHIRNTYTRVDVIMITADRSSNDIKKALRLGVIDYLMKPFTFERFQVALLSYQERRRLLESHAELDQSILDKRIFIREKPSYPKGVDADTLQNIQNSLSSRTESCSMKDLEQDIGLSRVSIKKYLVYLEEIGKVSSHLDYPAIGRPLRKYRWL</sequence>
<keyword evidence="2 9" id="KW-0963">Cytoplasm</keyword>
<evidence type="ECO:0000256" key="2">
    <source>
        <dbReference type="ARBA" id="ARBA00022490"/>
    </source>
</evidence>
<dbReference type="Proteomes" id="UP001385389">
    <property type="component" value="Chromosome"/>
</dbReference>
<accession>A0ABZ2IQE1</accession>
<comment type="subcellular location">
    <subcellularLocation>
        <location evidence="1 9">Cytoplasm</location>
    </subcellularLocation>
</comment>
<dbReference type="PROSITE" id="PS50110">
    <property type="entry name" value="RESPONSE_REGULATORY"/>
    <property type="match status" value="1"/>
</dbReference>
<dbReference type="InterPro" id="IPR051271">
    <property type="entry name" value="2C-system_Tx_regulators"/>
</dbReference>
<dbReference type="PANTHER" id="PTHR45526">
    <property type="entry name" value="TRANSCRIPTIONAL REGULATORY PROTEIN DPIA"/>
    <property type="match status" value="1"/>
</dbReference>
<feature type="domain" description="Response regulatory" evidence="11">
    <location>
        <begin position="3"/>
        <end position="119"/>
    </location>
</feature>
<evidence type="ECO:0000256" key="8">
    <source>
        <dbReference type="ARBA" id="ARBA00023163"/>
    </source>
</evidence>
<keyword evidence="5 9" id="KW-0805">Transcription regulation</keyword>
<keyword evidence="4 9" id="KW-0902">Two-component regulatory system</keyword>
<protein>
    <recommendedName>
        <fullName evidence="9">Transcriptional regulatory protein</fullName>
    </recommendedName>
</protein>
<keyword evidence="3 10" id="KW-0597">Phosphoprotein</keyword>
<dbReference type="Gene3D" id="3.40.50.2300">
    <property type="match status" value="1"/>
</dbReference>
<dbReference type="InterPro" id="IPR011006">
    <property type="entry name" value="CheY-like_superfamily"/>
</dbReference>
<dbReference type="SUPFAM" id="SSF52172">
    <property type="entry name" value="CheY-like"/>
    <property type="match status" value="1"/>
</dbReference>
<keyword evidence="6 9" id="KW-0238">DNA-binding</keyword>
<dbReference type="InterPro" id="IPR001789">
    <property type="entry name" value="Sig_transdc_resp-reg_receiver"/>
</dbReference>
<reference evidence="12 13" key="1">
    <citation type="submission" date="2024-03" db="EMBL/GenBank/DDBJ databases">
        <title>Phenotype and Genome Characterization of a Sulfate-Reducing Bacterium Pseudodesulfovibrio sp. strain 5S69, isolated from Petroleum Reservoir in Tatarstan (Russia).</title>
        <authorList>
            <person name="Bidzhieva S.K."/>
            <person name="Kadnikov V."/>
            <person name="Tourova T.P."/>
            <person name="Samigullina S.R."/>
            <person name="Sokolova D.S."/>
            <person name="Poltaraus A.B."/>
            <person name="Avtukh A.N."/>
            <person name="Tereshina V.M."/>
            <person name="Mardanov A.V."/>
            <person name="Nazina T.N."/>
        </authorList>
    </citation>
    <scope>NUCLEOTIDE SEQUENCE [LARGE SCALE GENOMIC DNA]</scope>
    <source>
        <strain evidence="12 13">5S69</strain>
    </source>
</reference>
<evidence type="ECO:0000313" key="12">
    <source>
        <dbReference type="EMBL" id="WWX20843.1"/>
    </source>
</evidence>
<gene>
    <name evidence="12" type="ORF">V8V93_10270</name>
</gene>
<proteinExistence type="predicted"/>
<evidence type="ECO:0000256" key="9">
    <source>
        <dbReference type="PIRNR" id="PIRNR006171"/>
    </source>
</evidence>
<organism evidence="12 13">
    <name type="scientific">Pseudodesulfovibrio methanolicus</name>
    <dbReference type="NCBI Taxonomy" id="3126690"/>
    <lineage>
        <taxon>Bacteria</taxon>
        <taxon>Pseudomonadati</taxon>
        <taxon>Thermodesulfobacteriota</taxon>
        <taxon>Desulfovibrionia</taxon>
        <taxon>Desulfovibrionales</taxon>
        <taxon>Desulfovibrionaceae</taxon>
    </lineage>
</organism>
<dbReference type="InterPro" id="IPR024187">
    <property type="entry name" value="Sig_transdc_resp-reg_cit/mal"/>
</dbReference>